<keyword evidence="2" id="KW-1185">Reference proteome</keyword>
<organism evidence="1 2">
    <name type="scientific">Gossypium tomentosum</name>
    <name type="common">Hawaiian cotton</name>
    <name type="synonym">Gossypium sandvicense</name>
    <dbReference type="NCBI Taxonomy" id="34277"/>
    <lineage>
        <taxon>Eukaryota</taxon>
        <taxon>Viridiplantae</taxon>
        <taxon>Streptophyta</taxon>
        <taxon>Embryophyta</taxon>
        <taxon>Tracheophyta</taxon>
        <taxon>Spermatophyta</taxon>
        <taxon>Magnoliopsida</taxon>
        <taxon>eudicotyledons</taxon>
        <taxon>Gunneridae</taxon>
        <taxon>Pentapetalae</taxon>
        <taxon>rosids</taxon>
        <taxon>malvids</taxon>
        <taxon>Malvales</taxon>
        <taxon>Malvaceae</taxon>
        <taxon>Malvoideae</taxon>
        <taxon>Gossypium</taxon>
    </lineage>
</organism>
<sequence length="47" mass="5303">MSDQITTKRGRSPTTLATTCATWKENVRRAAISVRRLFAAVVLRRRG</sequence>
<proteinExistence type="predicted"/>
<reference evidence="1 2" key="1">
    <citation type="submission" date="2019-07" db="EMBL/GenBank/DDBJ databases">
        <title>WGS assembly of Gossypium tomentosum.</title>
        <authorList>
            <person name="Chen Z.J."/>
            <person name="Sreedasyam A."/>
            <person name="Ando A."/>
            <person name="Song Q."/>
            <person name="De L."/>
            <person name="Hulse-Kemp A."/>
            <person name="Ding M."/>
            <person name="Ye W."/>
            <person name="Kirkbride R."/>
            <person name="Jenkins J."/>
            <person name="Plott C."/>
            <person name="Lovell J."/>
            <person name="Lin Y.-M."/>
            <person name="Vaughn R."/>
            <person name="Liu B."/>
            <person name="Li W."/>
            <person name="Simpson S."/>
            <person name="Scheffler B."/>
            <person name="Saski C."/>
            <person name="Grover C."/>
            <person name="Hu G."/>
            <person name="Conover J."/>
            <person name="Carlson J."/>
            <person name="Shu S."/>
            <person name="Boston L."/>
            <person name="Williams M."/>
            <person name="Peterson D."/>
            <person name="Mcgee K."/>
            <person name="Jones D."/>
            <person name="Wendel J."/>
            <person name="Stelly D."/>
            <person name="Grimwood J."/>
            <person name="Schmutz J."/>
        </authorList>
    </citation>
    <scope>NUCLEOTIDE SEQUENCE [LARGE SCALE GENOMIC DNA]</scope>
    <source>
        <strain evidence="1">7179.01</strain>
    </source>
</reference>
<evidence type="ECO:0000313" key="1">
    <source>
        <dbReference type="EMBL" id="TYH83146.1"/>
    </source>
</evidence>
<protein>
    <submittedName>
        <fullName evidence="1">Uncharacterized protein</fullName>
    </submittedName>
</protein>
<dbReference type="Proteomes" id="UP000322667">
    <property type="component" value="Chromosome D02"/>
</dbReference>
<evidence type="ECO:0000313" key="2">
    <source>
        <dbReference type="Proteomes" id="UP000322667"/>
    </source>
</evidence>
<accession>A0A5D2LVQ5</accession>
<gene>
    <name evidence="1" type="ORF">ES332_D02G112300v1</name>
</gene>
<dbReference type="EMBL" id="CM017624">
    <property type="protein sequence ID" value="TYH83146.1"/>
    <property type="molecule type" value="Genomic_DNA"/>
</dbReference>
<dbReference type="AlphaFoldDB" id="A0A5D2LVQ5"/>
<name>A0A5D2LVQ5_GOSTO</name>